<keyword evidence="5" id="KW-0712">Selenocysteine</keyword>
<comment type="subunit">
    <text evidence="9">Interacts with DERL1, DERL2, DERL3 and SELENOS. The SELENOK-SELENOS complex interacts with VCP. Interacts with ZDHHC6.</text>
</comment>
<dbReference type="AlphaFoldDB" id="A0A061ILB8"/>
<dbReference type="PANTHER" id="PTHR16875">
    <property type="entry name" value="SELENOPROTEIN K"/>
    <property type="match status" value="1"/>
</dbReference>
<dbReference type="InterPro" id="IPR024491">
    <property type="entry name" value="Se_SelK/SelG"/>
</dbReference>
<evidence type="ECO:0000256" key="7">
    <source>
        <dbReference type="ARBA" id="ARBA00023136"/>
    </source>
</evidence>
<dbReference type="Proteomes" id="UP000030759">
    <property type="component" value="Unassembled WGS sequence"/>
</dbReference>
<proteinExistence type="inferred from homology"/>
<comment type="function">
    <text evidence="8">Required for Ca(2+) flux in immune cells and plays a role in T-cell proliferation and in T-cell and neutrophil migration. Involved in endoplasmic reticulum-associated degradation (ERAD) of soluble glycosylated proteins. Required for palmitoylation and cell surface expression of CD36 and involved in macrophage uptake of low-density lipoprotein and in foam cell formation. Together with ZDHHC6, required for palmitoylation of ITPR1 in immune cells, leading to regulate ITPR1 stability and function. Plays a role in protection of cells from ER stress-induced apoptosis. Protects cells from oxidative stress when overexpressed in cardiomyocytes.</text>
</comment>
<evidence type="ECO:0000256" key="5">
    <source>
        <dbReference type="ARBA" id="ARBA00022933"/>
    </source>
</evidence>
<organism evidence="12 13">
    <name type="scientific">Cricetulus griseus</name>
    <name type="common">Chinese hamster</name>
    <name type="synonym">Cricetulus barabensis griseus</name>
    <dbReference type="NCBI Taxonomy" id="10029"/>
    <lineage>
        <taxon>Eukaryota</taxon>
        <taxon>Metazoa</taxon>
        <taxon>Chordata</taxon>
        <taxon>Craniata</taxon>
        <taxon>Vertebrata</taxon>
        <taxon>Euteleostomi</taxon>
        <taxon>Mammalia</taxon>
        <taxon>Eutheria</taxon>
        <taxon>Euarchontoglires</taxon>
        <taxon>Glires</taxon>
        <taxon>Rodentia</taxon>
        <taxon>Myomorpha</taxon>
        <taxon>Muroidea</taxon>
        <taxon>Cricetidae</taxon>
        <taxon>Cricetinae</taxon>
        <taxon>Cricetulus</taxon>
    </lineage>
</organism>
<keyword evidence="7 11" id="KW-0472">Membrane</keyword>
<evidence type="ECO:0000256" key="6">
    <source>
        <dbReference type="ARBA" id="ARBA00022989"/>
    </source>
</evidence>
<dbReference type="GO" id="GO:0005789">
    <property type="term" value="C:endoplasmic reticulum membrane"/>
    <property type="evidence" value="ECO:0007669"/>
    <property type="project" value="TreeGrafter"/>
</dbReference>
<protein>
    <recommendedName>
        <fullName evidence="3">Selenoprotein K</fullName>
    </recommendedName>
</protein>
<comment type="similarity">
    <text evidence="2">Belongs to the selenoprotein K family.</text>
</comment>
<evidence type="ECO:0000256" key="1">
    <source>
        <dbReference type="ARBA" id="ARBA00004167"/>
    </source>
</evidence>
<evidence type="ECO:0000256" key="8">
    <source>
        <dbReference type="ARBA" id="ARBA00045265"/>
    </source>
</evidence>
<keyword evidence="6 11" id="KW-1133">Transmembrane helix</keyword>
<feature type="region of interest" description="Disordered" evidence="10">
    <location>
        <begin position="101"/>
        <end position="120"/>
    </location>
</feature>
<gene>
    <name evidence="12" type="ORF">H671_1g2031</name>
</gene>
<evidence type="ECO:0000256" key="11">
    <source>
        <dbReference type="SAM" id="Phobius"/>
    </source>
</evidence>
<accession>A0A061ILB8</accession>
<dbReference type="Pfam" id="PF10961">
    <property type="entry name" value="SelK_SelG"/>
    <property type="match status" value="1"/>
</dbReference>
<evidence type="ECO:0000256" key="10">
    <source>
        <dbReference type="SAM" id="MobiDB-lite"/>
    </source>
</evidence>
<dbReference type="GO" id="GO:0006816">
    <property type="term" value="P:calcium ion transport"/>
    <property type="evidence" value="ECO:0007669"/>
    <property type="project" value="TreeGrafter"/>
</dbReference>
<evidence type="ECO:0000256" key="3">
    <source>
        <dbReference type="ARBA" id="ARBA00020495"/>
    </source>
</evidence>
<dbReference type="EMBL" id="KE664485">
    <property type="protein sequence ID" value="ERE89908.1"/>
    <property type="molecule type" value="Genomic_DNA"/>
</dbReference>
<keyword evidence="4 11" id="KW-0812">Transmembrane</keyword>
<evidence type="ECO:0000313" key="12">
    <source>
        <dbReference type="EMBL" id="ERE89908.1"/>
    </source>
</evidence>
<comment type="subcellular location">
    <subcellularLocation>
        <location evidence="1">Membrane</location>
        <topology evidence="1">Single-pass membrane protein</topology>
    </subcellularLocation>
</comment>
<sequence>MMNRCGVQFHKAYKTDGLLMKQKFNIAIWKLATGGKMVYISNGHMLDSLNQSLWRLSFITDFFWGIAEFVVFCCCCCFVLVFCFLFFKTLLQQDVKKRRGYGSLSNSRYDDGRGPPGNSP</sequence>
<dbReference type="GO" id="GO:0005794">
    <property type="term" value="C:Golgi apparatus"/>
    <property type="evidence" value="ECO:0007669"/>
    <property type="project" value="TreeGrafter"/>
</dbReference>
<evidence type="ECO:0000256" key="9">
    <source>
        <dbReference type="ARBA" id="ARBA00046751"/>
    </source>
</evidence>
<name>A0A061ILB8_CRIGR</name>
<dbReference type="GO" id="GO:0032469">
    <property type="term" value="P:endoplasmic reticulum calcium ion homeostasis"/>
    <property type="evidence" value="ECO:0007669"/>
    <property type="project" value="TreeGrafter"/>
</dbReference>
<evidence type="ECO:0000256" key="2">
    <source>
        <dbReference type="ARBA" id="ARBA00008504"/>
    </source>
</evidence>
<dbReference type="PANTHER" id="PTHR16875:SF0">
    <property type="entry name" value="SELENOPROTEIN K"/>
    <property type="match status" value="1"/>
</dbReference>
<feature type="transmembrane region" description="Helical" evidence="11">
    <location>
        <begin position="62"/>
        <end position="87"/>
    </location>
</feature>
<reference evidence="13" key="1">
    <citation type="journal article" date="2013" name="Nat. Biotechnol.">
        <title>Chinese hamster genome sequenced from sorted chromosomes.</title>
        <authorList>
            <person name="Brinkrolf K."/>
            <person name="Rupp O."/>
            <person name="Laux H."/>
            <person name="Kollin F."/>
            <person name="Ernst W."/>
            <person name="Linke B."/>
            <person name="Kofler R."/>
            <person name="Romand S."/>
            <person name="Hesse F."/>
            <person name="Budach W.E."/>
            <person name="Galosy S."/>
            <person name="Muller D."/>
            <person name="Noll T."/>
            <person name="Wienberg J."/>
            <person name="Jostock T."/>
            <person name="Leonard M."/>
            <person name="Grillari J."/>
            <person name="Tauch A."/>
            <person name="Goesmann A."/>
            <person name="Helk B."/>
            <person name="Mott J.E."/>
            <person name="Puhler A."/>
            <person name="Borth N."/>
        </authorList>
    </citation>
    <scope>NUCLEOTIDE SEQUENCE [LARGE SCALE GENOMIC DNA]</scope>
    <source>
        <strain evidence="13">17A/GY</strain>
    </source>
</reference>
<evidence type="ECO:0000313" key="13">
    <source>
        <dbReference type="Proteomes" id="UP000030759"/>
    </source>
</evidence>
<evidence type="ECO:0000256" key="4">
    <source>
        <dbReference type="ARBA" id="ARBA00022692"/>
    </source>
</evidence>